<name>A0A401QD39_SCYTO</name>
<organism evidence="1 2">
    <name type="scientific">Scyliorhinus torazame</name>
    <name type="common">Cloudy catshark</name>
    <name type="synonym">Catulus torazame</name>
    <dbReference type="NCBI Taxonomy" id="75743"/>
    <lineage>
        <taxon>Eukaryota</taxon>
        <taxon>Metazoa</taxon>
        <taxon>Chordata</taxon>
        <taxon>Craniata</taxon>
        <taxon>Vertebrata</taxon>
        <taxon>Chondrichthyes</taxon>
        <taxon>Elasmobranchii</taxon>
        <taxon>Galeomorphii</taxon>
        <taxon>Galeoidea</taxon>
        <taxon>Carcharhiniformes</taxon>
        <taxon>Scyliorhinidae</taxon>
        <taxon>Scyliorhinus</taxon>
    </lineage>
</organism>
<dbReference type="AlphaFoldDB" id="A0A401QD39"/>
<reference evidence="1 2" key="1">
    <citation type="journal article" date="2018" name="Nat. Ecol. Evol.">
        <title>Shark genomes provide insights into elasmobranch evolution and the origin of vertebrates.</title>
        <authorList>
            <person name="Hara Y"/>
            <person name="Yamaguchi K"/>
            <person name="Onimaru K"/>
            <person name="Kadota M"/>
            <person name="Koyanagi M"/>
            <person name="Keeley SD"/>
            <person name="Tatsumi K"/>
            <person name="Tanaka K"/>
            <person name="Motone F"/>
            <person name="Kageyama Y"/>
            <person name="Nozu R"/>
            <person name="Adachi N"/>
            <person name="Nishimura O"/>
            <person name="Nakagawa R"/>
            <person name="Tanegashima C"/>
            <person name="Kiyatake I"/>
            <person name="Matsumoto R"/>
            <person name="Murakumo K"/>
            <person name="Nishida K"/>
            <person name="Terakita A"/>
            <person name="Kuratani S"/>
            <person name="Sato K"/>
            <person name="Hyodo S Kuraku.S."/>
        </authorList>
    </citation>
    <scope>NUCLEOTIDE SEQUENCE [LARGE SCALE GENOMIC DNA]</scope>
</reference>
<sequence>MEAQEKTEKCVCIVQRSCVNVHTVDGKDYIAPLPFQVIASVLKHFLAKDLAATSSIKYCSTGHSIALLFA</sequence>
<dbReference type="EMBL" id="BFAA01034580">
    <property type="protein sequence ID" value="GCB83262.1"/>
    <property type="molecule type" value="Genomic_DNA"/>
</dbReference>
<dbReference type="Proteomes" id="UP000288216">
    <property type="component" value="Unassembled WGS sequence"/>
</dbReference>
<comment type="caution">
    <text evidence="1">The sequence shown here is derived from an EMBL/GenBank/DDBJ whole genome shotgun (WGS) entry which is preliminary data.</text>
</comment>
<evidence type="ECO:0000313" key="1">
    <source>
        <dbReference type="EMBL" id="GCB83262.1"/>
    </source>
</evidence>
<dbReference type="STRING" id="75743.A0A401QD39"/>
<gene>
    <name evidence="1" type="ORF">scyTo_0023842</name>
</gene>
<protein>
    <submittedName>
        <fullName evidence="1">Uncharacterized protein</fullName>
    </submittedName>
</protein>
<accession>A0A401QD39</accession>
<evidence type="ECO:0000313" key="2">
    <source>
        <dbReference type="Proteomes" id="UP000288216"/>
    </source>
</evidence>
<dbReference type="OrthoDB" id="8782693at2759"/>
<keyword evidence="2" id="KW-1185">Reference proteome</keyword>
<proteinExistence type="predicted"/>